<evidence type="ECO:0000256" key="3">
    <source>
        <dbReference type="ARBA" id="ARBA00022771"/>
    </source>
</evidence>
<dbReference type="InterPro" id="IPR035979">
    <property type="entry name" value="RBD_domain_sf"/>
</dbReference>
<evidence type="ECO:0000256" key="4">
    <source>
        <dbReference type="ARBA" id="ARBA00022833"/>
    </source>
</evidence>
<dbReference type="Proteomes" id="UP001470230">
    <property type="component" value="Unassembled WGS sequence"/>
</dbReference>
<proteinExistence type="predicted"/>
<keyword evidence="1" id="KW-0479">Metal-binding</keyword>
<protein>
    <submittedName>
        <fullName evidence="5">Splicing factor U2AF 26 kDa subunit</fullName>
    </submittedName>
</protein>
<organism evidence="5 6">
    <name type="scientific">Tritrichomonas musculus</name>
    <dbReference type="NCBI Taxonomy" id="1915356"/>
    <lineage>
        <taxon>Eukaryota</taxon>
        <taxon>Metamonada</taxon>
        <taxon>Parabasalia</taxon>
        <taxon>Tritrichomonadida</taxon>
        <taxon>Tritrichomonadidae</taxon>
        <taxon>Tritrichomonas</taxon>
    </lineage>
</organism>
<sequence length="205" mass="23471">MTETILRERNFPCQCDAFQSAMSCKVGRYCARNHVECPFCRTVCLENIFPSPSQFQRLLPKVDLKITEKIEQKYVDAVYVDLFYEAIQYGQVSDIIIAKNPIVNLCGTAFIAYTDVCDAYIACKAFNGRFYAGRKIFASLKPHGRFSKMMCSANCTQVDCNMIHPYNVSENVYQTCFPKQQKAIPKVFLKEKEEVTLDPNQVLFS</sequence>
<dbReference type="PANTHER" id="PTHR12620">
    <property type="entry name" value="U2 SNRNP AUXILIARY FACTOR, SMALL SUBUNIT"/>
    <property type="match status" value="1"/>
</dbReference>
<dbReference type="InterPro" id="IPR009145">
    <property type="entry name" value="U2AF_small"/>
</dbReference>
<dbReference type="Gene3D" id="3.30.70.330">
    <property type="match status" value="1"/>
</dbReference>
<evidence type="ECO:0000256" key="1">
    <source>
        <dbReference type="ARBA" id="ARBA00022723"/>
    </source>
</evidence>
<keyword evidence="3" id="KW-0863">Zinc-finger</keyword>
<name>A0ABR2JZV7_9EUKA</name>
<evidence type="ECO:0000256" key="2">
    <source>
        <dbReference type="ARBA" id="ARBA00022737"/>
    </source>
</evidence>
<dbReference type="SUPFAM" id="SSF54928">
    <property type="entry name" value="RNA-binding domain, RBD"/>
    <property type="match status" value="1"/>
</dbReference>
<gene>
    <name evidence="5" type="ORF">M9Y10_043506</name>
</gene>
<keyword evidence="6" id="KW-1185">Reference proteome</keyword>
<evidence type="ECO:0000313" key="5">
    <source>
        <dbReference type="EMBL" id="KAK8884396.1"/>
    </source>
</evidence>
<accession>A0ABR2JZV7</accession>
<dbReference type="PRINTS" id="PR01848">
    <property type="entry name" value="U2AUXFACTOR"/>
</dbReference>
<reference evidence="5 6" key="1">
    <citation type="submission" date="2024-04" db="EMBL/GenBank/DDBJ databases">
        <title>Tritrichomonas musculus Genome.</title>
        <authorList>
            <person name="Alves-Ferreira E."/>
            <person name="Grigg M."/>
            <person name="Lorenzi H."/>
            <person name="Galac M."/>
        </authorList>
    </citation>
    <scope>NUCLEOTIDE SEQUENCE [LARGE SCALE GENOMIC DNA]</scope>
    <source>
        <strain evidence="5 6">EAF2021</strain>
    </source>
</reference>
<comment type="caution">
    <text evidence="5">The sequence shown here is derived from an EMBL/GenBank/DDBJ whole genome shotgun (WGS) entry which is preliminary data.</text>
</comment>
<dbReference type="EMBL" id="JAPFFF010000008">
    <property type="protein sequence ID" value="KAK8884396.1"/>
    <property type="molecule type" value="Genomic_DNA"/>
</dbReference>
<keyword evidence="2" id="KW-0677">Repeat</keyword>
<keyword evidence="4" id="KW-0862">Zinc</keyword>
<evidence type="ECO:0000313" key="6">
    <source>
        <dbReference type="Proteomes" id="UP001470230"/>
    </source>
</evidence>
<dbReference type="InterPro" id="IPR012677">
    <property type="entry name" value="Nucleotide-bd_a/b_plait_sf"/>
</dbReference>